<dbReference type="SUPFAM" id="SSF51905">
    <property type="entry name" value="FAD/NAD(P)-binding domain"/>
    <property type="match status" value="1"/>
</dbReference>
<protein>
    <recommendedName>
        <fullName evidence="13">Cholesterol oxidase</fullName>
        <ecNumber evidence="12">1.1.3.6</ecNumber>
        <ecNumber evidence="10">5.3.3.1</ecNumber>
    </recommendedName>
    <alternativeName>
        <fullName evidence="14">Cholesterol isomerase</fullName>
    </alternativeName>
</protein>
<evidence type="ECO:0000256" key="11">
    <source>
        <dbReference type="ARBA" id="ARBA00049645"/>
    </source>
</evidence>
<name>A0ABN8SJ06_9CNID</name>
<dbReference type="Pfam" id="PF00890">
    <property type="entry name" value="FAD_binding_2"/>
    <property type="match status" value="1"/>
</dbReference>
<dbReference type="Gene3D" id="3.60.21.10">
    <property type="match status" value="1"/>
</dbReference>
<comment type="cofactor">
    <cofactor evidence="1">
        <name>FAD</name>
        <dbReference type="ChEBI" id="CHEBI:57692"/>
    </cofactor>
</comment>
<keyword evidence="7" id="KW-1207">Sterol metabolism</keyword>
<evidence type="ECO:0000256" key="10">
    <source>
        <dbReference type="ARBA" id="ARBA00038856"/>
    </source>
</evidence>
<evidence type="ECO:0000259" key="17">
    <source>
        <dbReference type="Pfam" id="PF05199"/>
    </source>
</evidence>
<evidence type="ECO:0000256" key="7">
    <source>
        <dbReference type="ARBA" id="ARBA00023166"/>
    </source>
</evidence>
<evidence type="ECO:0000256" key="2">
    <source>
        <dbReference type="ARBA" id="ARBA00022548"/>
    </source>
</evidence>
<evidence type="ECO:0000256" key="5">
    <source>
        <dbReference type="ARBA" id="ARBA00023002"/>
    </source>
</evidence>
<evidence type="ECO:0000256" key="4">
    <source>
        <dbReference type="ARBA" id="ARBA00022827"/>
    </source>
</evidence>
<evidence type="ECO:0000256" key="3">
    <source>
        <dbReference type="ARBA" id="ARBA00022630"/>
    </source>
</evidence>
<dbReference type="InterPro" id="IPR029058">
    <property type="entry name" value="AB_hydrolase_fold"/>
</dbReference>
<reference evidence="18 19" key="1">
    <citation type="submission" date="2022-05" db="EMBL/GenBank/DDBJ databases">
        <authorList>
            <consortium name="Genoscope - CEA"/>
            <person name="William W."/>
        </authorList>
    </citation>
    <scope>NUCLEOTIDE SEQUENCE [LARGE SCALE GENOMIC DNA]</scope>
</reference>
<dbReference type="InterPro" id="IPR003953">
    <property type="entry name" value="FAD-dep_OxRdtase_2_FAD-bd"/>
</dbReference>
<keyword evidence="3" id="KW-0285">Flavoprotein</keyword>
<evidence type="ECO:0000256" key="8">
    <source>
        <dbReference type="ARBA" id="ARBA00023221"/>
    </source>
</evidence>
<dbReference type="SUPFAM" id="SSF53474">
    <property type="entry name" value="alpha/beta-Hydrolases"/>
    <property type="match status" value="1"/>
</dbReference>
<sequence>MTSRPHRLWDYWPFRSRNSAAFEPSFPRLSSEHASIQPTYDVVVVGSGYGGSIAASRCARAGQTVCVLERGKEWLPGEFPESYFAALKEIQVHPGGKDTIAIKFTGKASNLYEFYVTDNVSVVQGCGLGGGSLINANVGLDADPRVFEDKSWPSELKQDLDNLMKIDRKHVVDMLKPTPYPDHYPELDKIKRMREGFDACDIEDIDKAFYKPPIYVTFEDTPSNHVGVPQPKCTGCGNCCGGCNVGAKNTLNLNYLPDAKAHGAEIFTEVEVMSVTRAPDDGKWLVKYKRLVNGFFKVDEETIRAAHVIIGAGALGSTKILLRSKERGLNVSNQIGKNFSTNGDALGFSYNGAKRTSSVGLKTKDRAKNNKRKPPGPCIASVMDFRKTTKGTHKKGFVIEDGTPPSAISGVYSVGLAVAARLIGIEKYSSEELLELKECWKELTDTRIDKSLSFLCMSHDDANGTISYNKDNDSVDITWPDIGSENNFATVNQAMEKVTTGLSGTFVRNPVWTEALGKSVISAHPLGGCPMGESGRTAVVNHAGQVFDGDSDSVLEGLYVVDGAILPIAVGVNPTLTISCLAERCLRLLAKREGWHIDYDAFKPLDPSNFVKQKPGIRFTEKMVGEYESSDNKGEKIPCEFTLTIESDDVERMLNCDKNHSANISGTVKCSALSSSPLTVSDGQFQLFSTSEEHIDNKEMVYKMTLTGDEDKQFSFEGVKYIHKDHFGETGLKDTTKLFVKIFRLDKKELLGTAILYITPANFAKQMETMEIINTHSMQEKLVWLARFGAFFAKTLWDVYGPVSSLDKYFNPKALPRTKRALKLRGHFPEVYNCTTQDKVNKPSSHPISQNRPLIFFIHGLIWSPLSVNYVMQEKNFSPHIFASYDVWLVDWRTSCNLPSVGHGSYTLDDCAAYDYPAAINKVIEVTKQKDVQVFAHCAGSLVCFASLLSGALQGKVRSLVASQVAANPIPCPFNKKKAGLHIPEVMEALGFKGLTVYTDDQTTWAGWLFNTFVKGIGYTFLPYNELCRNPVCHRISFTYGLLWEHENLNPLTHDTLHEFFGYITAECSSQLALTMREKKLVSASGEDIYLPDMTKDRQAYEEHIKRLDIPICFIVGEKNSCYLPESTLTTYNLAKEAHPHQEYSWIQIPGYGHLDCIFGRNAVYDVYPHILRALDAHSQDLLLRDKNAVLHVLRAVDSLKLEDSGDTDVTDAPLDDKRLLYSDLPPEQEVMFRDAVDLPGQLSDDDASRLDFASLWDEISKTNSLKSIEPASAQSKNKFPGKKPQNDSVKLGLSKSLSWGKNLVFLLFYGPFLRSIPVTERHEEGIFVREMINPNDPVKNVIISMSDLHLDSIWCETETERIQKFITELVTLAGTRLHTFVLVGDTLEMWLDSANVKPKAINERIMEWQSNETCRILFESVRKMTQEDNVKVFYLRGNHDHEMDAETVKTLMGDGVEFIEGSLIYVIKSDDGQTYRIRFAHGHDWDIFNTYSLSHPDDPMGGRPIGYYVTRAVATSVRQESDTEKVIMDIAAGLLQHISCEFAKTFVVETLAKSVVQENFTRHLIERAMGRKISGDECIRLDDGRWIKMENVFKYRYFQRAIDKFGPSKTFSLINGSLGRFDDFLLRCEENVVVLAHTHVWKEQQIEGTKSGGTYYVNTGTWIDKHEFSYAYIVPPTRAKAGLVKVKQNFLSSDED</sequence>
<dbReference type="EC" id="5.3.3.1" evidence="10"/>
<dbReference type="PANTHER" id="PTHR47470:SF1">
    <property type="entry name" value="FAD-DEPENDENT OXIDOREDUCTASE 2 FAD BINDING DOMAIN-CONTAINING PROTEIN"/>
    <property type="match status" value="1"/>
</dbReference>
<dbReference type="PANTHER" id="PTHR47470">
    <property type="entry name" value="CHOLESTEROL OXIDASE"/>
    <property type="match status" value="1"/>
</dbReference>
<feature type="domain" description="Glucose-methanol-choline oxidoreductase N-terminal" evidence="15">
    <location>
        <begin position="231"/>
        <end position="340"/>
    </location>
</feature>
<dbReference type="Proteomes" id="UP001159427">
    <property type="component" value="Unassembled WGS sequence"/>
</dbReference>
<keyword evidence="6" id="KW-0443">Lipid metabolism</keyword>
<evidence type="ECO:0000259" key="16">
    <source>
        <dbReference type="Pfam" id="PF00890"/>
    </source>
</evidence>
<dbReference type="Gene3D" id="3.50.50.60">
    <property type="entry name" value="FAD/NAD(P)-binding domain"/>
    <property type="match status" value="3"/>
</dbReference>
<accession>A0ABN8SJ06</accession>
<comment type="caution">
    <text evidence="18">The sequence shown here is derived from an EMBL/GenBank/DDBJ whole genome shotgun (WGS) entry which is preliminary data.</text>
</comment>
<evidence type="ECO:0000256" key="12">
    <source>
        <dbReference type="ARBA" id="ARBA00049723"/>
    </source>
</evidence>
<evidence type="ECO:0000256" key="14">
    <source>
        <dbReference type="ARBA" id="ARBA00049778"/>
    </source>
</evidence>
<evidence type="ECO:0000256" key="9">
    <source>
        <dbReference type="ARBA" id="ARBA00023235"/>
    </source>
</evidence>
<dbReference type="Pfam" id="PF00732">
    <property type="entry name" value="GMC_oxred_N"/>
    <property type="match status" value="1"/>
</dbReference>
<evidence type="ECO:0000313" key="18">
    <source>
        <dbReference type="EMBL" id="CAH3189738.1"/>
    </source>
</evidence>
<feature type="domain" description="FAD-dependent oxidoreductase 2 FAD-binding" evidence="16">
    <location>
        <begin position="41"/>
        <end position="72"/>
    </location>
</feature>
<dbReference type="Pfam" id="PF05199">
    <property type="entry name" value="GMC_oxred_C"/>
    <property type="match status" value="1"/>
</dbReference>
<dbReference type="InterPro" id="IPR007867">
    <property type="entry name" value="GMC_OxRtase_C"/>
</dbReference>
<dbReference type="InterPro" id="IPR000172">
    <property type="entry name" value="GMC_OxRdtase_N"/>
</dbReference>
<keyword evidence="4" id="KW-0274">FAD</keyword>
<dbReference type="Gene3D" id="3.40.50.1820">
    <property type="entry name" value="alpha/beta hydrolase"/>
    <property type="match status" value="1"/>
</dbReference>
<evidence type="ECO:0000256" key="13">
    <source>
        <dbReference type="ARBA" id="ARBA00049744"/>
    </source>
</evidence>
<evidence type="ECO:0000259" key="15">
    <source>
        <dbReference type="Pfam" id="PF00732"/>
    </source>
</evidence>
<gene>
    <name evidence="18" type="ORF">PEVE_00019697</name>
</gene>
<proteinExistence type="predicted"/>
<keyword evidence="19" id="KW-1185">Reference proteome</keyword>
<dbReference type="InterPro" id="IPR029052">
    <property type="entry name" value="Metallo-depent_PP-like"/>
</dbReference>
<dbReference type="EC" id="1.1.3.6" evidence="12"/>
<organism evidence="18 19">
    <name type="scientific">Porites evermanni</name>
    <dbReference type="NCBI Taxonomy" id="104178"/>
    <lineage>
        <taxon>Eukaryota</taxon>
        <taxon>Metazoa</taxon>
        <taxon>Cnidaria</taxon>
        <taxon>Anthozoa</taxon>
        <taxon>Hexacorallia</taxon>
        <taxon>Scleractinia</taxon>
        <taxon>Fungiina</taxon>
        <taxon>Poritidae</taxon>
        <taxon>Porites</taxon>
    </lineage>
</organism>
<comment type="pathway">
    <text evidence="11">Steroid metabolism; cholesterol degradation.</text>
</comment>
<evidence type="ECO:0000256" key="6">
    <source>
        <dbReference type="ARBA" id="ARBA00023098"/>
    </source>
</evidence>
<keyword evidence="9" id="KW-0413">Isomerase</keyword>
<feature type="domain" description="Glucose-methanol-choline oxidoreductase C-terminal" evidence="17">
    <location>
        <begin position="518"/>
        <end position="582"/>
    </location>
</feature>
<dbReference type="InterPro" id="IPR036188">
    <property type="entry name" value="FAD/NAD-bd_sf"/>
</dbReference>
<keyword evidence="2" id="KW-0153">Cholesterol metabolism</keyword>
<keyword evidence="8" id="KW-0753">Steroid metabolism</keyword>
<evidence type="ECO:0000256" key="1">
    <source>
        <dbReference type="ARBA" id="ARBA00001974"/>
    </source>
</evidence>
<keyword evidence="5" id="KW-0560">Oxidoreductase</keyword>
<dbReference type="PRINTS" id="PR00368">
    <property type="entry name" value="FADPNR"/>
</dbReference>
<dbReference type="EMBL" id="CALNXI010002655">
    <property type="protein sequence ID" value="CAH3189738.1"/>
    <property type="molecule type" value="Genomic_DNA"/>
</dbReference>
<dbReference type="InterPro" id="IPR052542">
    <property type="entry name" value="Cholesterol_Oxidase"/>
</dbReference>
<dbReference type="SUPFAM" id="SSF56300">
    <property type="entry name" value="Metallo-dependent phosphatases"/>
    <property type="match status" value="1"/>
</dbReference>
<evidence type="ECO:0000313" key="19">
    <source>
        <dbReference type="Proteomes" id="UP001159427"/>
    </source>
</evidence>